<dbReference type="SUPFAM" id="SSF56672">
    <property type="entry name" value="DNA/RNA polymerases"/>
    <property type="match status" value="1"/>
</dbReference>
<keyword evidence="2" id="KW-0808">Transferase</keyword>
<dbReference type="AlphaFoldDB" id="B1TCF8"/>
<dbReference type="PROSITE" id="PS50878">
    <property type="entry name" value="RT_POL"/>
    <property type="match status" value="1"/>
</dbReference>
<dbReference type="InterPro" id="IPR043128">
    <property type="entry name" value="Rev_trsase/Diguanyl_cyclase"/>
</dbReference>
<evidence type="ECO:0000259" key="10">
    <source>
        <dbReference type="PROSITE" id="PS50878"/>
    </source>
</evidence>
<dbReference type="EMBL" id="ABLK01000253">
    <property type="protein sequence ID" value="EDT38743.1"/>
    <property type="molecule type" value="Genomic_DNA"/>
</dbReference>
<organism evidence="11 12">
    <name type="scientific">Burkholderia ambifaria MEX-5</name>
    <dbReference type="NCBI Taxonomy" id="396597"/>
    <lineage>
        <taxon>Bacteria</taxon>
        <taxon>Pseudomonadati</taxon>
        <taxon>Pseudomonadota</taxon>
        <taxon>Betaproteobacteria</taxon>
        <taxon>Burkholderiales</taxon>
        <taxon>Burkholderiaceae</taxon>
        <taxon>Burkholderia</taxon>
        <taxon>Burkholderia cepacia complex</taxon>
    </lineage>
</organism>
<keyword evidence="3" id="KW-0548">Nucleotidyltransferase</keyword>
<keyword evidence="4" id="KW-0479">Metal-binding</keyword>
<dbReference type="PATRIC" id="fig|396597.7.peg.2128"/>
<dbReference type="InterPro" id="IPR051083">
    <property type="entry name" value="GrpII_Intron_Splice-Mob/Def"/>
</dbReference>
<evidence type="ECO:0000256" key="7">
    <source>
        <dbReference type="ARBA" id="ARBA00023118"/>
    </source>
</evidence>
<dbReference type="GO" id="GO:0051607">
    <property type="term" value="P:defense response to virus"/>
    <property type="evidence" value="ECO:0007669"/>
    <property type="project" value="UniProtKB-KW"/>
</dbReference>
<evidence type="ECO:0000256" key="2">
    <source>
        <dbReference type="ARBA" id="ARBA00022679"/>
    </source>
</evidence>
<reference evidence="11 12" key="1">
    <citation type="submission" date="2008-03" db="EMBL/GenBank/DDBJ databases">
        <title>Sequencing of the draft genome and assembly of Burkholderia ambifaria MEX-5.</title>
        <authorList>
            <consortium name="US DOE Joint Genome Institute (JGI-PGF)"/>
            <person name="Copeland A."/>
            <person name="Lucas S."/>
            <person name="Lapidus A."/>
            <person name="Glavina del Rio T."/>
            <person name="Dalin E."/>
            <person name="Tice H."/>
            <person name="Bruce D."/>
            <person name="Goodwin L."/>
            <person name="Pitluck S."/>
            <person name="Larimer F."/>
            <person name="Land M.L."/>
            <person name="Hauser L."/>
            <person name="Tiedje J."/>
            <person name="Richardson P."/>
        </authorList>
    </citation>
    <scope>NUCLEOTIDE SEQUENCE [LARGE SCALE GENOMIC DNA]</scope>
    <source>
        <strain evidence="11 12">MEX-5</strain>
    </source>
</reference>
<evidence type="ECO:0000256" key="9">
    <source>
        <dbReference type="ARBA" id="ARBA00048173"/>
    </source>
</evidence>
<name>B1TCF8_9BURK</name>
<feature type="domain" description="Reverse transcriptase" evidence="10">
    <location>
        <begin position="54"/>
        <end position="307"/>
    </location>
</feature>
<dbReference type="GO" id="GO:0003723">
    <property type="term" value="F:RNA binding"/>
    <property type="evidence" value="ECO:0007669"/>
    <property type="project" value="InterPro"/>
</dbReference>
<dbReference type="InterPro" id="IPR000477">
    <property type="entry name" value="RT_dom"/>
</dbReference>
<dbReference type="InterPro" id="IPR000123">
    <property type="entry name" value="Reverse_transcriptase_msDNA"/>
</dbReference>
<accession>B1TCF8</accession>
<dbReference type="PANTHER" id="PTHR34047:SF7">
    <property type="entry name" value="RNA-DIRECTED DNA POLYMERASE"/>
    <property type="match status" value="1"/>
</dbReference>
<dbReference type="Gene3D" id="3.10.10.10">
    <property type="entry name" value="HIV Type 1 Reverse Transcriptase, subunit A, domain 1"/>
    <property type="match status" value="1"/>
</dbReference>
<dbReference type="RefSeq" id="WP_006761243.1">
    <property type="nucleotide sequence ID" value="NZ_ABLK01000253.1"/>
</dbReference>
<dbReference type="EC" id="2.7.7.49" evidence="1"/>
<gene>
    <name evidence="11" type="ORF">BamMEX5DRAFT_5474</name>
</gene>
<keyword evidence="7" id="KW-0051">Antiviral defense</keyword>
<keyword evidence="6 11" id="KW-0695">RNA-directed DNA polymerase</keyword>
<evidence type="ECO:0000256" key="5">
    <source>
        <dbReference type="ARBA" id="ARBA00022842"/>
    </source>
</evidence>
<evidence type="ECO:0000256" key="1">
    <source>
        <dbReference type="ARBA" id="ARBA00012493"/>
    </source>
</evidence>
<sequence>MLGPSLHAIEFHARGFNEQYVKALVDTAKHLSAKRVPVVFTLMHLATLSTTSWSALRQTIVRQSENDYRVFSIRKKSGGFRRICVPAPHLMRTQRWIHDHILNSRGALDCLHGASTAYSKGSSILNNASAHAGSRWLIKIDIKDFFESISERQIYYVFRRFGYRALLAFELARICTRTIPPRYDGRPRRRDKTWRWSNSQVVGKGPYLATATVGHLPQGAPTSAMLANYAVASLDEKIQAIADGVGATYTRYADDIVLSITNSSRELCQTIFRQVCAEITTSGFRLNEKKCFVRGPGDRKIVTGLVVNDVKPRLTKSIKDEIEISLHYIGKFGLLSHIKRKKIKSPLGYLNHLNGLIRFAYSIDDRFGNWATKEFDRVLAPERETIELLQNFGGRPRPNRHMFG</sequence>
<dbReference type="Gene3D" id="3.30.70.270">
    <property type="match status" value="1"/>
</dbReference>
<evidence type="ECO:0000256" key="3">
    <source>
        <dbReference type="ARBA" id="ARBA00022695"/>
    </source>
</evidence>
<dbReference type="PRINTS" id="PR00866">
    <property type="entry name" value="RNADNAPOLMS"/>
</dbReference>
<evidence type="ECO:0000256" key="8">
    <source>
        <dbReference type="ARBA" id="ARBA00034120"/>
    </source>
</evidence>
<evidence type="ECO:0000313" key="12">
    <source>
        <dbReference type="Proteomes" id="UP000004814"/>
    </source>
</evidence>
<dbReference type="InterPro" id="IPR043502">
    <property type="entry name" value="DNA/RNA_pol_sf"/>
</dbReference>
<dbReference type="Proteomes" id="UP000004814">
    <property type="component" value="Unassembled WGS sequence"/>
</dbReference>
<dbReference type="GO" id="GO:0003964">
    <property type="term" value="F:RNA-directed DNA polymerase activity"/>
    <property type="evidence" value="ECO:0007669"/>
    <property type="project" value="UniProtKB-KW"/>
</dbReference>
<dbReference type="Pfam" id="PF00078">
    <property type="entry name" value="RVT_1"/>
    <property type="match status" value="1"/>
</dbReference>
<comment type="caution">
    <text evidence="11">The sequence shown here is derived from an EMBL/GenBank/DDBJ whole genome shotgun (WGS) entry which is preliminary data.</text>
</comment>
<comment type="similarity">
    <text evidence="8">Belongs to the bacterial reverse transcriptase family.</text>
</comment>
<protein>
    <recommendedName>
        <fullName evidence="1">RNA-directed DNA polymerase</fullName>
        <ecNumber evidence="1">2.7.7.49</ecNumber>
    </recommendedName>
</protein>
<evidence type="ECO:0000313" key="11">
    <source>
        <dbReference type="EMBL" id="EDT38743.1"/>
    </source>
</evidence>
<proteinExistence type="inferred from homology"/>
<comment type="catalytic activity">
    <reaction evidence="9">
        <text>DNA(n) + a 2'-deoxyribonucleoside 5'-triphosphate = DNA(n+1) + diphosphate</text>
        <dbReference type="Rhea" id="RHEA:22508"/>
        <dbReference type="Rhea" id="RHEA-COMP:17339"/>
        <dbReference type="Rhea" id="RHEA-COMP:17340"/>
        <dbReference type="ChEBI" id="CHEBI:33019"/>
        <dbReference type="ChEBI" id="CHEBI:61560"/>
        <dbReference type="ChEBI" id="CHEBI:173112"/>
        <dbReference type="EC" id="2.7.7.49"/>
    </reaction>
</comment>
<evidence type="ECO:0000256" key="6">
    <source>
        <dbReference type="ARBA" id="ARBA00022918"/>
    </source>
</evidence>
<dbReference type="GO" id="GO:0046872">
    <property type="term" value="F:metal ion binding"/>
    <property type="evidence" value="ECO:0007669"/>
    <property type="project" value="UniProtKB-KW"/>
</dbReference>
<evidence type="ECO:0000256" key="4">
    <source>
        <dbReference type="ARBA" id="ARBA00022723"/>
    </source>
</evidence>
<keyword evidence="5" id="KW-0460">Magnesium</keyword>
<dbReference type="CDD" id="cd03487">
    <property type="entry name" value="RT_Bac_retron_II"/>
    <property type="match status" value="1"/>
</dbReference>
<dbReference type="PANTHER" id="PTHR34047">
    <property type="entry name" value="NUCLEAR INTRON MATURASE 1, MITOCHONDRIAL-RELATED"/>
    <property type="match status" value="1"/>
</dbReference>